<dbReference type="EMBL" id="KQ976662">
    <property type="protein sequence ID" value="KYM78511.1"/>
    <property type="molecule type" value="Genomic_DNA"/>
</dbReference>
<dbReference type="AlphaFoldDB" id="A0A195B207"/>
<name>A0A195B207_9HYME</name>
<evidence type="ECO:0000313" key="1">
    <source>
        <dbReference type="EMBL" id="KYM78511.1"/>
    </source>
</evidence>
<organism evidence="1 2">
    <name type="scientific">Atta colombica</name>
    <dbReference type="NCBI Taxonomy" id="520822"/>
    <lineage>
        <taxon>Eukaryota</taxon>
        <taxon>Metazoa</taxon>
        <taxon>Ecdysozoa</taxon>
        <taxon>Arthropoda</taxon>
        <taxon>Hexapoda</taxon>
        <taxon>Insecta</taxon>
        <taxon>Pterygota</taxon>
        <taxon>Neoptera</taxon>
        <taxon>Endopterygota</taxon>
        <taxon>Hymenoptera</taxon>
        <taxon>Apocrita</taxon>
        <taxon>Aculeata</taxon>
        <taxon>Formicoidea</taxon>
        <taxon>Formicidae</taxon>
        <taxon>Myrmicinae</taxon>
        <taxon>Atta</taxon>
    </lineage>
</organism>
<evidence type="ECO:0000313" key="2">
    <source>
        <dbReference type="Proteomes" id="UP000078540"/>
    </source>
</evidence>
<keyword evidence="2" id="KW-1185">Reference proteome</keyword>
<reference evidence="1 2" key="1">
    <citation type="submission" date="2015-09" db="EMBL/GenBank/DDBJ databases">
        <title>Atta colombica WGS genome.</title>
        <authorList>
            <person name="Nygaard S."/>
            <person name="Hu H."/>
            <person name="Boomsma J."/>
            <person name="Zhang G."/>
        </authorList>
    </citation>
    <scope>NUCLEOTIDE SEQUENCE [LARGE SCALE GENOMIC DNA]</scope>
    <source>
        <strain evidence="1">Treedump-2</strain>
        <tissue evidence="1">Whole body</tissue>
    </source>
</reference>
<proteinExistence type="predicted"/>
<accession>A0A195B207</accession>
<gene>
    <name evidence="1" type="ORF">ALC53_11166</name>
</gene>
<sequence>MTAGVPAGADTSSERGIQGALSLTACCEINERCTRQDEAKWRVSEIAGRNSARKFALFPSAPSINAPVSGRNHCSDGGFPTDNEKEVKATSSCSCPDCSGDRLRAKTALLPGKKGRERAPINGYSERISNMSLRIERIEWETIDTQKLKGATAMQYYFAVAAFWSRNVEQVLWETAKSPRRQHTFDA</sequence>
<protein>
    <submittedName>
        <fullName evidence="1">Uncharacterized protein</fullName>
    </submittedName>
</protein>
<dbReference type="Proteomes" id="UP000078540">
    <property type="component" value="Unassembled WGS sequence"/>
</dbReference>